<evidence type="ECO:0000313" key="2">
    <source>
        <dbReference type="EMBL" id="AHG00784.1"/>
    </source>
</evidence>
<proteinExistence type="predicted"/>
<dbReference type="KEGG" id="hlr:HALLA_07280"/>
<reference evidence="2 3" key="1">
    <citation type="submission" date="2014-01" db="EMBL/GenBank/DDBJ databases">
        <authorList>
            <consortium name="DOE Joint Genome Institute"/>
            <person name="Anderson I."/>
            <person name="Huntemann M."/>
            <person name="Han J."/>
            <person name="Chen A."/>
            <person name="Kyrpides N."/>
            <person name="Mavromatis K."/>
            <person name="Markowitz V."/>
            <person name="Palaniappan K."/>
            <person name="Ivanova N."/>
            <person name="Schaumberg A."/>
            <person name="Pati A."/>
            <person name="Liolios K."/>
            <person name="Nordberg H.P."/>
            <person name="Cantor M.N."/>
            <person name="Hua S.X."/>
            <person name="Woyke T."/>
        </authorList>
    </citation>
    <scope>NUCLEOTIDE SEQUENCE [LARGE SCALE GENOMIC DNA]</scope>
    <source>
        <strain evidence="2 3">XH-48</strain>
    </source>
</reference>
<name>W0JQC5_9EURY</name>
<keyword evidence="3" id="KW-1185">Reference proteome</keyword>
<evidence type="ECO:0000313" key="3">
    <source>
        <dbReference type="Proteomes" id="UP000019024"/>
    </source>
</evidence>
<dbReference type="Proteomes" id="UP000019024">
    <property type="component" value="Chromosome"/>
</dbReference>
<feature type="compositionally biased region" description="Low complexity" evidence="1">
    <location>
        <begin position="28"/>
        <end position="38"/>
    </location>
</feature>
<evidence type="ECO:0000256" key="1">
    <source>
        <dbReference type="SAM" id="MobiDB-lite"/>
    </source>
</evidence>
<organism evidence="2 3">
    <name type="scientific">Halostagnicola larsenii XH-48</name>
    <dbReference type="NCBI Taxonomy" id="797299"/>
    <lineage>
        <taxon>Archaea</taxon>
        <taxon>Methanobacteriati</taxon>
        <taxon>Methanobacteriota</taxon>
        <taxon>Stenosarchaea group</taxon>
        <taxon>Halobacteria</taxon>
        <taxon>Halobacteriales</taxon>
        <taxon>Natrialbaceae</taxon>
        <taxon>Halostagnicola</taxon>
    </lineage>
</organism>
<dbReference type="EMBL" id="CP007055">
    <property type="protein sequence ID" value="AHG00784.1"/>
    <property type="molecule type" value="Genomic_DNA"/>
</dbReference>
<gene>
    <name evidence="2" type="ORF">HALLA_07280</name>
</gene>
<dbReference type="HOGENOM" id="CLU_3322834_0_0_2"/>
<accession>W0JQC5</accession>
<dbReference type="AlphaFoldDB" id="W0JQC5"/>
<protein>
    <submittedName>
        <fullName evidence="2">Uncharacterized protein</fullName>
    </submittedName>
</protein>
<feature type="region of interest" description="Disordered" evidence="1">
    <location>
        <begin position="1"/>
        <end position="38"/>
    </location>
</feature>
<sequence length="38" mass="4246">MSALRSANDGDVQQFDRYTPSTDDRRTTAATRATTVIR</sequence>